<protein>
    <submittedName>
        <fullName evidence="2">Uncharacterized protein</fullName>
    </submittedName>
</protein>
<keyword evidence="1" id="KW-1133">Transmembrane helix</keyword>
<dbReference type="Proteomes" id="UP001596317">
    <property type="component" value="Unassembled WGS sequence"/>
</dbReference>
<feature type="transmembrane region" description="Helical" evidence="1">
    <location>
        <begin position="181"/>
        <end position="201"/>
    </location>
</feature>
<feature type="transmembrane region" description="Helical" evidence="1">
    <location>
        <begin position="44"/>
        <end position="65"/>
    </location>
</feature>
<evidence type="ECO:0000313" key="2">
    <source>
        <dbReference type="EMBL" id="MFC6663779.1"/>
    </source>
</evidence>
<comment type="caution">
    <text evidence="2">The sequence shown here is derived from an EMBL/GenBank/DDBJ whole genome shotgun (WGS) entry which is preliminary data.</text>
</comment>
<gene>
    <name evidence="2" type="ORF">ACFP90_27690</name>
</gene>
<accession>A0ABW1ZTD6</accession>
<feature type="transmembrane region" description="Helical" evidence="1">
    <location>
        <begin position="16"/>
        <end position="32"/>
    </location>
</feature>
<keyword evidence="3" id="KW-1185">Reference proteome</keyword>
<feature type="transmembrane region" description="Helical" evidence="1">
    <location>
        <begin position="101"/>
        <end position="122"/>
    </location>
</feature>
<evidence type="ECO:0000256" key="1">
    <source>
        <dbReference type="SAM" id="Phobius"/>
    </source>
</evidence>
<reference evidence="3" key="1">
    <citation type="journal article" date="2019" name="Int. J. Syst. Evol. Microbiol.">
        <title>The Global Catalogue of Microorganisms (GCM) 10K type strain sequencing project: providing services to taxonomists for standard genome sequencing and annotation.</title>
        <authorList>
            <consortium name="The Broad Institute Genomics Platform"/>
            <consortium name="The Broad Institute Genome Sequencing Center for Infectious Disease"/>
            <person name="Wu L."/>
            <person name="Ma J."/>
        </authorList>
    </citation>
    <scope>NUCLEOTIDE SEQUENCE [LARGE SCALE GENOMIC DNA]</scope>
    <source>
        <strain evidence="3">CCUG 63830</strain>
    </source>
</reference>
<name>A0ABW1ZTD6_9DEIO</name>
<sequence>MTHLFKRLSSPRKPSLFVELAMVLFLSLGAFLHTMSAEHAPGQWVIAVGTGSVAAFSLLLVPLAFMARGRAALQADLTGGRSLAWQKRLSQHRYELPTVRATMVCSFTFSSLILAAMIFTQLLTHDSLWSLVYLLPVVVASTFTRLEGLAVAFAAAFATALIVAAISIGSTWGTSLDLRLIAQWCSTYFALGLAVVMLVPLPQRWTTRRVA</sequence>
<dbReference type="RefSeq" id="WP_224609989.1">
    <property type="nucleotide sequence ID" value="NZ_JAIQXV010000012.1"/>
</dbReference>
<organism evidence="2 3">
    <name type="scientific">Deinococcus multiflagellatus</name>
    <dbReference type="NCBI Taxonomy" id="1656887"/>
    <lineage>
        <taxon>Bacteria</taxon>
        <taxon>Thermotogati</taxon>
        <taxon>Deinococcota</taxon>
        <taxon>Deinococci</taxon>
        <taxon>Deinococcales</taxon>
        <taxon>Deinococcaceae</taxon>
        <taxon>Deinococcus</taxon>
    </lineage>
</organism>
<feature type="transmembrane region" description="Helical" evidence="1">
    <location>
        <begin position="151"/>
        <end position="169"/>
    </location>
</feature>
<feature type="transmembrane region" description="Helical" evidence="1">
    <location>
        <begin position="128"/>
        <end position="144"/>
    </location>
</feature>
<dbReference type="EMBL" id="JBHSWB010000004">
    <property type="protein sequence ID" value="MFC6663779.1"/>
    <property type="molecule type" value="Genomic_DNA"/>
</dbReference>
<evidence type="ECO:0000313" key="3">
    <source>
        <dbReference type="Proteomes" id="UP001596317"/>
    </source>
</evidence>
<proteinExistence type="predicted"/>
<keyword evidence="1" id="KW-0472">Membrane</keyword>
<keyword evidence="1" id="KW-0812">Transmembrane</keyword>